<dbReference type="PROSITE" id="PS50949">
    <property type="entry name" value="HTH_GNTR"/>
    <property type="match status" value="1"/>
</dbReference>
<keyword evidence="3" id="KW-0804">Transcription</keyword>
<dbReference type="RefSeq" id="WP_262397005.1">
    <property type="nucleotide sequence ID" value="NZ_JACRTC010000002.1"/>
</dbReference>
<evidence type="ECO:0000259" key="4">
    <source>
        <dbReference type="PROSITE" id="PS50949"/>
    </source>
</evidence>
<dbReference type="GO" id="GO:0045892">
    <property type="term" value="P:negative regulation of DNA-templated transcription"/>
    <property type="evidence" value="ECO:0007669"/>
    <property type="project" value="TreeGrafter"/>
</dbReference>
<dbReference type="PANTHER" id="PTHR44846:SF1">
    <property type="entry name" value="MANNOSYL-D-GLYCERATE TRANSPORT_METABOLISM SYSTEM REPRESSOR MNGR-RELATED"/>
    <property type="match status" value="1"/>
</dbReference>
<keyword evidence="2" id="KW-0238">DNA-binding</keyword>
<dbReference type="SMART" id="SM00345">
    <property type="entry name" value="HTH_GNTR"/>
    <property type="match status" value="1"/>
</dbReference>
<dbReference type="Pfam" id="PF00392">
    <property type="entry name" value="GntR"/>
    <property type="match status" value="1"/>
</dbReference>
<accession>A0A926IB98</accession>
<dbReference type="AlphaFoldDB" id="A0A926IB98"/>
<dbReference type="Gene3D" id="1.10.10.10">
    <property type="entry name" value="Winged helix-like DNA-binding domain superfamily/Winged helix DNA-binding domain"/>
    <property type="match status" value="1"/>
</dbReference>
<dbReference type="InterPro" id="IPR050679">
    <property type="entry name" value="Bact_HTH_transcr_reg"/>
</dbReference>
<dbReference type="SUPFAM" id="SSF64288">
    <property type="entry name" value="Chorismate lyase-like"/>
    <property type="match status" value="1"/>
</dbReference>
<evidence type="ECO:0000256" key="1">
    <source>
        <dbReference type="ARBA" id="ARBA00023015"/>
    </source>
</evidence>
<name>A0A926IB98_9FIRM</name>
<evidence type="ECO:0000256" key="2">
    <source>
        <dbReference type="ARBA" id="ARBA00023125"/>
    </source>
</evidence>
<dbReference type="GO" id="GO:0003677">
    <property type="term" value="F:DNA binding"/>
    <property type="evidence" value="ECO:0007669"/>
    <property type="project" value="UniProtKB-KW"/>
</dbReference>
<organism evidence="5 6">
    <name type="scientific">Zongyangia hominis</name>
    <dbReference type="NCBI Taxonomy" id="2763677"/>
    <lineage>
        <taxon>Bacteria</taxon>
        <taxon>Bacillati</taxon>
        <taxon>Bacillota</taxon>
        <taxon>Clostridia</taxon>
        <taxon>Eubacteriales</taxon>
        <taxon>Oscillospiraceae</taxon>
        <taxon>Zongyangia</taxon>
    </lineage>
</organism>
<dbReference type="Pfam" id="PF07702">
    <property type="entry name" value="UTRA"/>
    <property type="match status" value="1"/>
</dbReference>
<dbReference type="InterPro" id="IPR011663">
    <property type="entry name" value="UTRA"/>
</dbReference>
<dbReference type="InterPro" id="IPR000524">
    <property type="entry name" value="Tscrpt_reg_HTH_GntR"/>
</dbReference>
<dbReference type="InterPro" id="IPR028978">
    <property type="entry name" value="Chorismate_lyase_/UTRA_dom_sf"/>
</dbReference>
<evidence type="ECO:0000313" key="5">
    <source>
        <dbReference type="EMBL" id="MBC8569895.1"/>
    </source>
</evidence>
<dbReference type="Proteomes" id="UP000660861">
    <property type="component" value="Unassembled WGS sequence"/>
</dbReference>
<dbReference type="GO" id="GO:0003700">
    <property type="term" value="F:DNA-binding transcription factor activity"/>
    <property type="evidence" value="ECO:0007669"/>
    <property type="project" value="InterPro"/>
</dbReference>
<protein>
    <submittedName>
        <fullName evidence="5">GntR family transcriptional regulator</fullName>
    </submittedName>
</protein>
<dbReference type="SMART" id="SM00866">
    <property type="entry name" value="UTRA"/>
    <property type="match status" value="1"/>
</dbReference>
<dbReference type="PRINTS" id="PR00035">
    <property type="entry name" value="HTHGNTR"/>
</dbReference>
<feature type="domain" description="HTH gntR-type" evidence="4">
    <location>
        <begin position="16"/>
        <end position="84"/>
    </location>
</feature>
<sequence length="251" mass="29293">MENRMDDFKLDRDTPVPLYYQLKQYLIGQIRGGKLKVGDMLPTEFDLCEKFGVSRPTVRQAMSEMVAEGYLYRHKGRGTFVSKPKLEGRFFQKLQSYNVEMTQKGLEPATEVLNLKMVEDAEDACVHLGLEPQSKCILLERLRFADGEPMVYLETFMPYDRFGELLEVDFSTLNLYQELEERFHIKIYRARRVLEAIAANEVEAKLLQIKEGEPICYVTTVAYTKDEIAVEYSRARYRGDRNKFSIDLYTE</sequence>
<dbReference type="InterPro" id="IPR036388">
    <property type="entry name" value="WH-like_DNA-bd_sf"/>
</dbReference>
<dbReference type="EMBL" id="JACRTC010000002">
    <property type="protein sequence ID" value="MBC8569895.1"/>
    <property type="molecule type" value="Genomic_DNA"/>
</dbReference>
<proteinExistence type="predicted"/>
<gene>
    <name evidence="5" type="ORF">H8709_03525</name>
</gene>
<dbReference type="PANTHER" id="PTHR44846">
    <property type="entry name" value="MANNOSYL-D-GLYCERATE TRANSPORT/METABOLISM SYSTEM REPRESSOR MNGR-RELATED"/>
    <property type="match status" value="1"/>
</dbReference>
<dbReference type="Gene3D" id="3.40.1410.10">
    <property type="entry name" value="Chorismate lyase-like"/>
    <property type="match status" value="1"/>
</dbReference>
<reference evidence="5" key="1">
    <citation type="submission" date="2020-08" db="EMBL/GenBank/DDBJ databases">
        <title>Genome public.</title>
        <authorList>
            <person name="Liu C."/>
            <person name="Sun Q."/>
        </authorList>
    </citation>
    <scope>NUCLEOTIDE SEQUENCE</scope>
    <source>
        <strain evidence="5">NSJ-54</strain>
    </source>
</reference>
<evidence type="ECO:0000256" key="3">
    <source>
        <dbReference type="ARBA" id="ARBA00023163"/>
    </source>
</evidence>
<evidence type="ECO:0000313" key="6">
    <source>
        <dbReference type="Proteomes" id="UP000660861"/>
    </source>
</evidence>
<dbReference type="InterPro" id="IPR036390">
    <property type="entry name" value="WH_DNA-bd_sf"/>
</dbReference>
<dbReference type="CDD" id="cd07377">
    <property type="entry name" value="WHTH_GntR"/>
    <property type="match status" value="1"/>
</dbReference>
<dbReference type="FunFam" id="1.10.10.10:FF:000079">
    <property type="entry name" value="GntR family transcriptional regulator"/>
    <property type="match status" value="1"/>
</dbReference>
<keyword evidence="6" id="KW-1185">Reference proteome</keyword>
<dbReference type="SUPFAM" id="SSF46785">
    <property type="entry name" value="Winged helix' DNA-binding domain"/>
    <property type="match status" value="1"/>
</dbReference>
<keyword evidence="1" id="KW-0805">Transcription regulation</keyword>
<comment type="caution">
    <text evidence="5">The sequence shown here is derived from an EMBL/GenBank/DDBJ whole genome shotgun (WGS) entry which is preliminary data.</text>
</comment>